<proteinExistence type="predicted"/>
<dbReference type="AlphaFoldDB" id="A0A5D0G5C8"/>
<keyword evidence="4" id="KW-1185">Reference proteome</keyword>
<dbReference type="Proteomes" id="UP000324550">
    <property type="component" value="Unassembled WGS sequence"/>
</dbReference>
<dbReference type="CDD" id="cd03789">
    <property type="entry name" value="GT9_LPS_heptosyltransferase"/>
    <property type="match status" value="1"/>
</dbReference>
<dbReference type="PANTHER" id="PTHR30160">
    <property type="entry name" value="TETRAACYLDISACCHARIDE 4'-KINASE-RELATED"/>
    <property type="match status" value="1"/>
</dbReference>
<dbReference type="RefSeq" id="WP_148456350.1">
    <property type="nucleotide sequence ID" value="NZ_VSFC01000052.1"/>
</dbReference>
<evidence type="ECO:0000256" key="1">
    <source>
        <dbReference type="ARBA" id="ARBA00022676"/>
    </source>
</evidence>
<evidence type="ECO:0000313" key="3">
    <source>
        <dbReference type="EMBL" id="TYA53162.1"/>
    </source>
</evidence>
<dbReference type="GO" id="GO:0008713">
    <property type="term" value="F:ADP-heptose-lipopolysaccharide heptosyltransferase activity"/>
    <property type="evidence" value="ECO:0007669"/>
    <property type="project" value="TreeGrafter"/>
</dbReference>
<dbReference type="Pfam" id="PF01075">
    <property type="entry name" value="Glyco_transf_9"/>
    <property type="match status" value="1"/>
</dbReference>
<dbReference type="Gene3D" id="3.40.50.2000">
    <property type="entry name" value="Glycogen Phosphorylase B"/>
    <property type="match status" value="2"/>
</dbReference>
<name>A0A5D0G5C8_9FLAO</name>
<organism evidence="3 4">
    <name type="scientific">Formosa maritima</name>
    <dbReference type="NCBI Taxonomy" id="2592046"/>
    <lineage>
        <taxon>Bacteria</taxon>
        <taxon>Pseudomonadati</taxon>
        <taxon>Bacteroidota</taxon>
        <taxon>Flavobacteriia</taxon>
        <taxon>Flavobacteriales</taxon>
        <taxon>Flavobacteriaceae</taxon>
        <taxon>Formosa</taxon>
    </lineage>
</organism>
<dbReference type="InterPro" id="IPR002201">
    <property type="entry name" value="Glyco_trans_9"/>
</dbReference>
<sequence>MNNILFLHDTSLQTPRGAELTIKQLINHNSSKKFHIVLDNIKDFDKTKSHILNSNLIVVCSTSRCHFEIELIEYLIFINQPYIKIEFDYNFCVRRNILCTVDRKINNCCHSKKFHLYRKLFAKASLNIFQSPKHYQSHYEFFGEAISNYNIKPPTVFVDDLQPSKWKVEDTIPFFGDLNYLKGGKAYVAYAESHPEKKFPVYGKNQLRQPIPENITFKDPVPNYEVLRILGKTKTFFCQPVWPEPSGRLAAEAFLSGCEIISNDRIGTFSFDFYPDNKTKAIEEMIAALKNFWVETEHILTTNETKEIKKLGNVLVYKSYGGLGDIFFAVPAIYKLAKVSKSLHFAVAPRLVSFFSKHLKNVTVVNEEEVKLQEPNYNHIFELGNYPAFRGYDLPHALQYPTHKKVKQHAIQHYIDTISKLHISIDNKYDGYPYFEQSKPLNKKHFVVHHGAGFLLKIWPTEKYAQLIEELASIFPDLDCKIIMGPNDPEIASYFSKPMPHVSYITGDMNKVGEALSGALFHIGNDAGITHVAGAFNIPSIGIYGPTGPGSWGSFAEYNELIWGKKGVCTIRCNYDVILNCEHRICLNSVTTDRVIAALYKVLQKAYYNEQTLHKINPIAEFDFGKNDCLIKLEDNEFLIEYHEKNMKQQVESLLKNETINQSNDPNLKLVLDVLEQQNIIFNIPSFKNSNSA</sequence>
<dbReference type="GO" id="GO:0005829">
    <property type="term" value="C:cytosol"/>
    <property type="evidence" value="ECO:0007669"/>
    <property type="project" value="TreeGrafter"/>
</dbReference>
<evidence type="ECO:0000313" key="4">
    <source>
        <dbReference type="Proteomes" id="UP000324550"/>
    </source>
</evidence>
<dbReference type="InterPro" id="IPR051199">
    <property type="entry name" value="LPS_LOS_Heptosyltrfase"/>
</dbReference>
<comment type="caution">
    <text evidence="3">The sequence shown here is derived from an EMBL/GenBank/DDBJ whole genome shotgun (WGS) entry which is preliminary data.</text>
</comment>
<keyword evidence="2" id="KW-0808">Transferase</keyword>
<accession>A0A5D0G5C8</accession>
<dbReference type="OrthoDB" id="9797795at2"/>
<evidence type="ECO:0008006" key="5">
    <source>
        <dbReference type="Google" id="ProtNLM"/>
    </source>
</evidence>
<keyword evidence="1" id="KW-0328">Glycosyltransferase</keyword>
<evidence type="ECO:0000256" key="2">
    <source>
        <dbReference type="ARBA" id="ARBA00022679"/>
    </source>
</evidence>
<protein>
    <recommendedName>
        <fullName evidence="5">Glycosyltransferase family 9 protein</fullName>
    </recommendedName>
</protein>
<dbReference type="SUPFAM" id="SSF53756">
    <property type="entry name" value="UDP-Glycosyltransferase/glycogen phosphorylase"/>
    <property type="match status" value="2"/>
</dbReference>
<dbReference type="GO" id="GO:0009244">
    <property type="term" value="P:lipopolysaccharide core region biosynthetic process"/>
    <property type="evidence" value="ECO:0007669"/>
    <property type="project" value="TreeGrafter"/>
</dbReference>
<reference evidence="3 4" key="1">
    <citation type="submission" date="2019-08" db="EMBL/GenBank/DDBJ databases">
        <title>Formosa sediminis sp. nov., isolated from marine sediment.</title>
        <authorList>
            <person name="Cao W.R."/>
        </authorList>
    </citation>
    <scope>NUCLEOTIDE SEQUENCE [LARGE SCALE GENOMIC DNA]</scope>
    <source>
        <strain evidence="3 4">1494</strain>
    </source>
</reference>
<gene>
    <name evidence="3" type="ORF">FVF61_10940</name>
</gene>
<dbReference type="EMBL" id="VSFC01000052">
    <property type="protein sequence ID" value="TYA53162.1"/>
    <property type="molecule type" value="Genomic_DNA"/>
</dbReference>